<dbReference type="Proteomes" id="UP000030689">
    <property type="component" value="Unassembled WGS sequence"/>
</dbReference>
<dbReference type="eggNOG" id="KOG1421">
    <property type="taxonomic scope" value="Eukaryota"/>
</dbReference>
<sequence>MEVRSMNLMETSKLLGMSKHLYIPSSFVMYVGADKNLLVKDHTHTFINKCSEIGGMSSVHYSITMMAYVIFGFHFLQSVLVTIDRHEWYAPPQLYTRNDSSGLWDVKPAIESIGNSGLPISQHIPLCHHDTEPLHEVNLRGVNDTASIMEASSGDGSQNDFGSEAKKQRVEDGSLDGTINMLDLVHVPPSCSLDGVHSQHFFGTGVIIYHSSSMGLAVVYKNTVAISASDVMLSFAAFPVEIPGEVVFLYPVHNYALIAYNPSAMSPAGASVIRAAELLPGMSIQICTKAPLGFQLSAGCMMQAFQAFKVGDRIDVKLIEVSEFLRPYN</sequence>
<proteinExistence type="predicted"/>
<dbReference type="EMBL" id="KI517408">
    <property type="protein sequence ID" value="ESQ49760.1"/>
    <property type="molecule type" value="Genomic_DNA"/>
</dbReference>
<protein>
    <submittedName>
        <fullName evidence="1">Uncharacterized protein</fullName>
    </submittedName>
</protein>
<gene>
    <name evidence="1" type="ORF">EUTSA_v10021119mg</name>
</gene>
<dbReference type="AlphaFoldDB" id="V4LGV6"/>
<evidence type="ECO:0000313" key="2">
    <source>
        <dbReference type="Proteomes" id="UP000030689"/>
    </source>
</evidence>
<dbReference type="Gramene" id="ESQ49760">
    <property type="protein sequence ID" value="ESQ49760"/>
    <property type="gene ID" value="EUTSA_v10021119mg"/>
</dbReference>
<organism evidence="1 2">
    <name type="scientific">Eutrema salsugineum</name>
    <name type="common">Saltwater cress</name>
    <name type="synonym">Sisymbrium salsugineum</name>
    <dbReference type="NCBI Taxonomy" id="72664"/>
    <lineage>
        <taxon>Eukaryota</taxon>
        <taxon>Viridiplantae</taxon>
        <taxon>Streptophyta</taxon>
        <taxon>Embryophyta</taxon>
        <taxon>Tracheophyta</taxon>
        <taxon>Spermatophyta</taxon>
        <taxon>Magnoliopsida</taxon>
        <taxon>eudicotyledons</taxon>
        <taxon>Gunneridae</taxon>
        <taxon>Pentapetalae</taxon>
        <taxon>rosids</taxon>
        <taxon>malvids</taxon>
        <taxon>Brassicales</taxon>
        <taxon>Brassicaceae</taxon>
        <taxon>Eutremeae</taxon>
        <taxon>Eutrema</taxon>
    </lineage>
</organism>
<dbReference type="STRING" id="72664.V4LGV6"/>
<reference evidence="1 2" key="1">
    <citation type="journal article" date="2013" name="Front. Plant Sci.">
        <title>The Reference Genome of the Halophytic Plant Eutrema salsugineum.</title>
        <authorList>
            <person name="Yang R."/>
            <person name="Jarvis D.E."/>
            <person name="Chen H."/>
            <person name="Beilstein M.A."/>
            <person name="Grimwood J."/>
            <person name="Jenkins J."/>
            <person name="Shu S."/>
            <person name="Prochnik S."/>
            <person name="Xin M."/>
            <person name="Ma C."/>
            <person name="Schmutz J."/>
            <person name="Wing R.A."/>
            <person name="Mitchell-Olds T."/>
            <person name="Schumaker K.S."/>
            <person name="Wang X."/>
        </authorList>
    </citation>
    <scope>NUCLEOTIDE SEQUENCE [LARGE SCALE GENOMIC DNA]</scope>
</reference>
<name>V4LGV6_EUTSA</name>
<dbReference type="KEGG" id="eus:EUTSA_v10021119mg"/>
<evidence type="ECO:0000313" key="1">
    <source>
        <dbReference type="EMBL" id="ESQ49760.1"/>
    </source>
</evidence>
<accession>V4LGV6</accession>
<keyword evidence="2" id="KW-1185">Reference proteome</keyword>
<dbReference type="PANTHER" id="PTHR46366">
    <property type="entry name" value="PRO-APOPTOTIC SERINE PROTEASE NMA111"/>
    <property type="match status" value="1"/>
</dbReference>
<dbReference type="PANTHER" id="PTHR46366:SF1">
    <property type="entry name" value="PDZ DOMAIN-CONTAINING PROTEIN C1685.05"/>
    <property type="match status" value="1"/>
</dbReference>